<keyword evidence="3" id="KW-1185">Reference proteome</keyword>
<evidence type="ECO:0000313" key="1">
    <source>
        <dbReference type="EMBL" id="ARU96030.1"/>
    </source>
</evidence>
<name>A0A1Y0LEH1_TATCI</name>
<evidence type="ECO:0008006" key="5">
    <source>
        <dbReference type="Google" id="ProtNLM"/>
    </source>
</evidence>
<dbReference type="EMBL" id="CP015579">
    <property type="protein sequence ID" value="ARU96030.1"/>
    <property type="molecule type" value="Genomic_DNA"/>
</dbReference>
<dbReference type="AlphaFoldDB" id="A0A1Y0LEH1"/>
<gene>
    <name evidence="1" type="ORF">A7K98_04190</name>
    <name evidence="2" type="ORF">A7K99_04190</name>
</gene>
<dbReference type="Pfam" id="PF07254">
    <property type="entry name" value="Cpta_toxin"/>
    <property type="match status" value="1"/>
</dbReference>
<dbReference type="Proteomes" id="UP000195814">
    <property type="component" value="Chromosome"/>
</dbReference>
<evidence type="ECO:0000313" key="4">
    <source>
        <dbReference type="Proteomes" id="UP000195814"/>
    </source>
</evidence>
<accession>A0A1Y0LEH1</accession>
<reference evidence="3 4" key="1">
    <citation type="submission" date="2016-05" db="EMBL/GenBank/DDBJ databases">
        <title>Complete genome sequence of two 2,5-diketo-D-glunonic acid producing strain Tatumella citrea.</title>
        <authorList>
            <person name="Duan C."/>
            <person name="Yang J."/>
            <person name="Yang S."/>
        </authorList>
    </citation>
    <scope>NUCLEOTIDE SEQUENCE [LARGE SCALE GENOMIC DNA]</scope>
    <source>
        <strain evidence="2 3">ATCC 39140</strain>
        <strain evidence="1 4">DSM 13699</strain>
    </source>
</reference>
<sequence>MIQFLLLVALLCSPWPLLWSPLKLLSFLLVWQEGKQARRRFSGRCGKIELDNQGIWYWQQQRWRTVRNPGWLPWAVLLTLENEQCQRMKFWLIKDAMPEADWRGLRMHWFYCCRLPC</sequence>
<dbReference type="EMBL" id="CP015581">
    <property type="protein sequence ID" value="ARV00068.1"/>
    <property type="molecule type" value="Genomic_DNA"/>
</dbReference>
<dbReference type="InterPro" id="IPR009883">
    <property type="entry name" value="YgfX"/>
</dbReference>
<protein>
    <recommendedName>
        <fullName evidence="5">Toxin CptA</fullName>
    </recommendedName>
</protein>
<evidence type="ECO:0000313" key="2">
    <source>
        <dbReference type="EMBL" id="ARV00068.1"/>
    </source>
</evidence>
<proteinExistence type="predicted"/>
<evidence type="ECO:0000313" key="3">
    <source>
        <dbReference type="Proteomes" id="UP000195729"/>
    </source>
</evidence>
<dbReference type="Proteomes" id="UP000195729">
    <property type="component" value="Chromosome"/>
</dbReference>
<dbReference type="KEGG" id="tci:A7K98_04190"/>
<organism evidence="1 4">
    <name type="scientific">Tatumella citrea</name>
    <name type="common">Pantoea citrea</name>
    <dbReference type="NCBI Taxonomy" id="53336"/>
    <lineage>
        <taxon>Bacteria</taxon>
        <taxon>Pseudomonadati</taxon>
        <taxon>Pseudomonadota</taxon>
        <taxon>Gammaproteobacteria</taxon>
        <taxon>Enterobacterales</taxon>
        <taxon>Erwiniaceae</taxon>
        <taxon>Tatumella</taxon>
    </lineage>
</organism>